<reference evidence="3" key="1">
    <citation type="journal article" date="2019" name="Int. J. Syst. Evol. Microbiol.">
        <title>The Global Catalogue of Microorganisms (GCM) 10K type strain sequencing project: providing services to taxonomists for standard genome sequencing and annotation.</title>
        <authorList>
            <consortium name="The Broad Institute Genomics Platform"/>
            <consortium name="The Broad Institute Genome Sequencing Center for Infectious Disease"/>
            <person name="Wu L."/>
            <person name="Ma J."/>
        </authorList>
    </citation>
    <scope>NUCLEOTIDE SEQUENCE [LARGE SCALE GENOMIC DNA]</scope>
    <source>
        <strain evidence="3">JCM 17933</strain>
    </source>
</reference>
<sequence length="156" mass="16583">MDRSVTRPVPAVILLALTAAGCGSGSGGDQKPRETPVRPTVAASRTPARTPARTPGFPQAADGKNVRACHDGSCEILVTKRTKIPLDPRFGFKTFSFDPSDSTWRYTYPIGGSGRLKWLEPPYSGSWVGPTGKQQLVMTVVASDGSKAVISLRPGK</sequence>
<evidence type="ECO:0008006" key="4">
    <source>
        <dbReference type="Google" id="ProtNLM"/>
    </source>
</evidence>
<keyword evidence="3" id="KW-1185">Reference proteome</keyword>
<dbReference type="PROSITE" id="PS51257">
    <property type="entry name" value="PROKAR_LIPOPROTEIN"/>
    <property type="match status" value="1"/>
</dbReference>
<name>A0ABP8PTL6_9ACTN</name>
<gene>
    <name evidence="2" type="ORF">GCM10023191_026890</name>
</gene>
<organism evidence="2 3">
    <name type="scientific">Actinoallomurus oryzae</name>
    <dbReference type="NCBI Taxonomy" id="502180"/>
    <lineage>
        <taxon>Bacteria</taxon>
        <taxon>Bacillati</taxon>
        <taxon>Actinomycetota</taxon>
        <taxon>Actinomycetes</taxon>
        <taxon>Streptosporangiales</taxon>
        <taxon>Thermomonosporaceae</taxon>
        <taxon>Actinoallomurus</taxon>
    </lineage>
</organism>
<dbReference type="Proteomes" id="UP001500503">
    <property type="component" value="Unassembled WGS sequence"/>
</dbReference>
<evidence type="ECO:0000313" key="3">
    <source>
        <dbReference type="Proteomes" id="UP001500503"/>
    </source>
</evidence>
<dbReference type="EMBL" id="BAABHF010000017">
    <property type="protein sequence ID" value="GAA4491972.1"/>
    <property type="molecule type" value="Genomic_DNA"/>
</dbReference>
<feature type="region of interest" description="Disordered" evidence="1">
    <location>
        <begin position="23"/>
        <end position="64"/>
    </location>
</feature>
<evidence type="ECO:0000256" key="1">
    <source>
        <dbReference type="SAM" id="MobiDB-lite"/>
    </source>
</evidence>
<dbReference type="RefSeq" id="WP_345462479.1">
    <property type="nucleotide sequence ID" value="NZ_BAABHF010000017.1"/>
</dbReference>
<evidence type="ECO:0000313" key="2">
    <source>
        <dbReference type="EMBL" id="GAA4491972.1"/>
    </source>
</evidence>
<proteinExistence type="predicted"/>
<protein>
    <recommendedName>
        <fullName evidence="4">Lipoprotein</fullName>
    </recommendedName>
</protein>
<accession>A0ABP8PTL6</accession>
<comment type="caution">
    <text evidence="2">The sequence shown here is derived from an EMBL/GenBank/DDBJ whole genome shotgun (WGS) entry which is preliminary data.</text>
</comment>
<feature type="compositionally biased region" description="Low complexity" evidence="1">
    <location>
        <begin position="38"/>
        <end position="55"/>
    </location>
</feature>